<name>U9URY0_RHIID</name>
<dbReference type="InterPro" id="IPR032675">
    <property type="entry name" value="LRR_dom_sf"/>
</dbReference>
<reference evidence="1" key="1">
    <citation type="submission" date="2013-07" db="EMBL/GenBank/DDBJ databases">
        <title>The genome of an arbuscular mycorrhizal fungus provides insights into the evolution of the oldest plant symbiosis.</title>
        <authorList>
            <consortium name="DOE Joint Genome Institute"/>
            <person name="Tisserant E."/>
            <person name="Malbreil M."/>
            <person name="Kuo A."/>
            <person name="Kohler A."/>
            <person name="Symeonidi A."/>
            <person name="Balestrini R."/>
            <person name="Charron P."/>
            <person name="Duensing N."/>
            <person name="Frei-dit-Frey N."/>
            <person name="Gianinazzi-Pearson V."/>
            <person name="Gilbert B."/>
            <person name="Handa Y."/>
            <person name="Hijri M."/>
            <person name="Kaul R."/>
            <person name="Kawaguchi M."/>
            <person name="Krajinski F."/>
            <person name="Lammers P."/>
            <person name="Lapierre D."/>
            <person name="Masclaux F.G."/>
            <person name="Murat C."/>
            <person name="Morin E."/>
            <person name="Ndikumana S."/>
            <person name="Pagni M."/>
            <person name="Petitpierre D."/>
            <person name="Requena N."/>
            <person name="Rosikiewicz P."/>
            <person name="Riley R."/>
            <person name="Saito K."/>
            <person name="San Clemente H."/>
            <person name="Shapiro H."/>
            <person name="van Tuinen D."/>
            <person name="Becard G."/>
            <person name="Bonfante P."/>
            <person name="Paszkowski U."/>
            <person name="Shachar-Hill Y."/>
            <person name="Young J.P."/>
            <person name="Sanders I.R."/>
            <person name="Henrissat B."/>
            <person name="Rensing S.A."/>
            <person name="Grigoriev I.V."/>
            <person name="Corradi N."/>
            <person name="Roux C."/>
            <person name="Martin F."/>
        </authorList>
    </citation>
    <scope>NUCLEOTIDE SEQUENCE</scope>
    <source>
        <strain evidence="1">DAOM 197198</strain>
    </source>
</reference>
<dbReference type="VEuPathDB" id="FungiDB:RhiirFUN_001716"/>
<dbReference type="GO" id="GO:0019005">
    <property type="term" value="C:SCF ubiquitin ligase complex"/>
    <property type="evidence" value="ECO:0007669"/>
    <property type="project" value="TreeGrafter"/>
</dbReference>
<dbReference type="SMART" id="SM00367">
    <property type="entry name" value="LRR_CC"/>
    <property type="match status" value="5"/>
</dbReference>
<dbReference type="AlphaFoldDB" id="U9URY0"/>
<dbReference type="InterPro" id="IPR021109">
    <property type="entry name" value="Peptidase_aspartic_dom_sf"/>
</dbReference>
<proteinExistence type="predicted"/>
<protein>
    <recommendedName>
        <fullName evidence="2">RNI-like protein</fullName>
    </recommendedName>
</protein>
<dbReference type="InterPro" id="IPR006553">
    <property type="entry name" value="Leu-rich_rpt_Cys-con_subtyp"/>
</dbReference>
<organism evidence="1">
    <name type="scientific">Rhizophagus irregularis (strain DAOM 181602 / DAOM 197198 / MUCL 43194)</name>
    <name type="common">Arbuscular mycorrhizal fungus</name>
    <name type="synonym">Glomus intraradices</name>
    <dbReference type="NCBI Taxonomy" id="747089"/>
    <lineage>
        <taxon>Eukaryota</taxon>
        <taxon>Fungi</taxon>
        <taxon>Fungi incertae sedis</taxon>
        <taxon>Mucoromycota</taxon>
        <taxon>Glomeromycotina</taxon>
        <taxon>Glomeromycetes</taxon>
        <taxon>Glomerales</taxon>
        <taxon>Glomeraceae</taxon>
        <taxon>Rhizophagus</taxon>
    </lineage>
</organism>
<dbReference type="SUPFAM" id="SSF52047">
    <property type="entry name" value="RNI-like"/>
    <property type="match status" value="1"/>
</dbReference>
<dbReference type="PANTHER" id="PTHR13318">
    <property type="entry name" value="PARTNER OF PAIRED, ISOFORM B-RELATED"/>
    <property type="match status" value="1"/>
</dbReference>
<dbReference type="Gene3D" id="2.40.70.10">
    <property type="entry name" value="Acid Proteases"/>
    <property type="match status" value="2"/>
</dbReference>
<evidence type="ECO:0008006" key="2">
    <source>
        <dbReference type="Google" id="ProtNLM"/>
    </source>
</evidence>
<dbReference type="CDD" id="cd00303">
    <property type="entry name" value="retropepsin_like"/>
    <property type="match status" value="1"/>
</dbReference>
<dbReference type="EMBL" id="KI276519">
    <property type="protein sequence ID" value="ESA21323.1"/>
    <property type="molecule type" value="Genomic_DNA"/>
</dbReference>
<dbReference type="GO" id="GO:0031146">
    <property type="term" value="P:SCF-dependent proteasomal ubiquitin-dependent protein catabolic process"/>
    <property type="evidence" value="ECO:0007669"/>
    <property type="project" value="TreeGrafter"/>
</dbReference>
<evidence type="ECO:0000313" key="1">
    <source>
        <dbReference type="EMBL" id="ESA21323.1"/>
    </source>
</evidence>
<accession>U9URY0</accession>
<dbReference type="eggNOG" id="KOG1947">
    <property type="taxonomic scope" value="Eukaryota"/>
</dbReference>
<dbReference type="Gene3D" id="3.80.10.10">
    <property type="entry name" value="Ribonuclease Inhibitor"/>
    <property type="match status" value="1"/>
</dbReference>
<gene>
    <name evidence="1" type="ORF">GLOINDRAFT_1898</name>
</gene>
<dbReference type="HOGENOM" id="CLU_460146_0_0_1"/>
<sequence length="593" mass="68837">MHESNLLELLPSELISFILKYLPDLKHASGINDIWEREVNLERPKRVILTDFRFRIDICANANFISEKIVKIAYAKDNSIPRVYGFLDESYSTLGKVNLHIILNDGEKHKIILTEFIVTGPDWPDQFPEILLGSPWMRENSVRLNMCNSTLTIDDNFIQHILFMAHLGVINLPELLERILYFLAVDKFLYPALFVSRLWYRCSAPILWKCIELKWENKCHSPLKKFMKIVCKRQKPVYSLNLTHLEISNYYPLSDKKFNGFSRIFPNIAHLDLNFSTGFGDKTLNRIAETYPNLKYLNLQKSGFVTFNGRRVTDKGLCAIARSCLKLEYLNISYRTEITWISICDIIHSCPKLQHLDFSYCGVTNKIIKEIGSSCLNLKYLKLEGCDIVSKEAIDQLISLNPNIHVENFVCTIIPAYFDTYPGMYELSRRLRMTVDSPRDIMSVHNYGDDDIDLKSRHEAIKAGCRFYTVKALIDTSSKENFIRRSLVDKLEMEYTEYKEKNRLECLDLSFRYKGKDRLVSTNGDDIFNNFVVIEKPKADLVLGLPWLWLREAKIDMEKQGLTIYGDFMPFCEETDSSESKETNDSNHAGLKQ</sequence>